<organism evidence="1 2">
    <name type="scientific">Bradyrhizobium jicamae</name>
    <dbReference type="NCBI Taxonomy" id="280332"/>
    <lineage>
        <taxon>Bacteria</taxon>
        <taxon>Pseudomonadati</taxon>
        <taxon>Pseudomonadota</taxon>
        <taxon>Alphaproteobacteria</taxon>
        <taxon>Hyphomicrobiales</taxon>
        <taxon>Nitrobacteraceae</taxon>
        <taxon>Bradyrhizobium</taxon>
    </lineage>
</organism>
<dbReference type="EMBL" id="LLXZ01000197">
    <property type="protein sequence ID" value="KRQ96606.1"/>
    <property type="molecule type" value="Genomic_DNA"/>
</dbReference>
<accession>A0A0R3KSN8</accession>
<comment type="caution">
    <text evidence="1">The sequence shown here is derived from an EMBL/GenBank/DDBJ whole genome shotgun (WGS) entry which is preliminary data.</text>
</comment>
<keyword evidence="2" id="KW-1185">Reference proteome</keyword>
<dbReference type="RefSeq" id="WP_057839709.1">
    <property type="nucleotide sequence ID" value="NZ_LLXZ01000197.1"/>
</dbReference>
<evidence type="ECO:0000313" key="2">
    <source>
        <dbReference type="Proteomes" id="UP000050863"/>
    </source>
</evidence>
<evidence type="ECO:0008006" key="3">
    <source>
        <dbReference type="Google" id="ProtNLM"/>
    </source>
</evidence>
<name>A0A0R3KSN8_9BRAD</name>
<sequence>MDIERNDFEVEEVFTENGDLLVLSLGFASARDPLDVLHFACGRQRSGRRPLPVEDLLYIERTDQDQACDSREVIRLAGHLDHVELVLSDEGARLLQLPHTVRFRFNAHPELLPTTLAQLKAMTAAGQDCIVMGEQP</sequence>
<proteinExistence type="predicted"/>
<dbReference type="Proteomes" id="UP000050863">
    <property type="component" value="Unassembled WGS sequence"/>
</dbReference>
<evidence type="ECO:0000313" key="1">
    <source>
        <dbReference type="EMBL" id="KRQ96606.1"/>
    </source>
</evidence>
<dbReference type="AlphaFoldDB" id="A0A0R3KSN8"/>
<reference evidence="1 2" key="1">
    <citation type="submission" date="2014-03" db="EMBL/GenBank/DDBJ databases">
        <title>Bradyrhizobium valentinum sp. nov., isolated from effective nodules of Lupinus mariae-josephae, a lupine endemic of basic-lime soils in Eastern Spain.</title>
        <authorList>
            <person name="Duran D."/>
            <person name="Rey L."/>
            <person name="Navarro A."/>
            <person name="Busquets A."/>
            <person name="Imperial J."/>
            <person name="Ruiz-Argueso T."/>
        </authorList>
    </citation>
    <scope>NUCLEOTIDE SEQUENCE [LARGE SCALE GENOMIC DNA]</scope>
    <source>
        <strain evidence="1 2">PAC68</strain>
    </source>
</reference>
<protein>
    <recommendedName>
        <fullName evidence="3">Immunity protein 10</fullName>
    </recommendedName>
</protein>
<gene>
    <name evidence="1" type="ORF">CQ12_09135</name>
</gene>
<dbReference type="OrthoDB" id="6026496at2"/>